<feature type="region of interest" description="Disordered" evidence="1">
    <location>
        <begin position="1"/>
        <end position="26"/>
    </location>
</feature>
<dbReference type="Proteomes" id="UP000765509">
    <property type="component" value="Unassembled WGS sequence"/>
</dbReference>
<dbReference type="EMBL" id="AVOT02076226">
    <property type="protein sequence ID" value="MBW0564719.1"/>
    <property type="molecule type" value="Genomic_DNA"/>
</dbReference>
<accession>A0A9Q3JME5</accession>
<feature type="region of interest" description="Disordered" evidence="1">
    <location>
        <begin position="119"/>
        <end position="143"/>
    </location>
</feature>
<organism evidence="2 3">
    <name type="scientific">Austropuccinia psidii MF-1</name>
    <dbReference type="NCBI Taxonomy" id="1389203"/>
    <lineage>
        <taxon>Eukaryota</taxon>
        <taxon>Fungi</taxon>
        <taxon>Dikarya</taxon>
        <taxon>Basidiomycota</taxon>
        <taxon>Pucciniomycotina</taxon>
        <taxon>Pucciniomycetes</taxon>
        <taxon>Pucciniales</taxon>
        <taxon>Sphaerophragmiaceae</taxon>
        <taxon>Austropuccinia</taxon>
    </lineage>
</organism>
<protein>
    <submittedName>
        <fullName evidence="2">Uncharacterized protein</fullName>
    </submittedName>
</protein>
<evidence type="ECO:0000313" key="2">
    <source>
        <dbReference type="EMBL" id="MBW0564719.1"/>
    </source>
</evidence>
<gene>
    <name evidence="2" type="ORF">O181_104434</name>
</gene>
<comment type="caution">
    <text evidence="2">The sequence shown here is derived from an EMBL/GenBank/DDBJ whole genome shotgun (WGS) entry which is preliminary data.</text>
</comment>
<proteinExistence type="predicted"/>
<dbReference type="AlphaFoldDB" id="A0A9Q3JME5"/>
<keyword evidence="3" id="KW-1185">Reference proteome</keyword>
<sequence length="143" mass="16269">MEGEDNQRKMAEPQRTDGGGAEGEYSVSSVSFKLITEEYASRRFNMSESVHFQQKEFMTSRPPLQLWGGKDLIILDPLIGSRPWAYLWSHSTPGYPAKLGPGGLQLPPWTADCSVRPTAHRPHITDRRTPKTRKWPKRAIYQS</sequence>
<reference evidence="2" key="1">
    <citation type="submission" date="2021-03" db="EMBL/GenBank/DDBJ databases">
        <title>Draft genome sequence of rust myrtle Austropuccinia psidii MF-1, a brazilian biotype.</title>
        <authorList>
            <person name="Quecine M.C."/>
            <person name="Pachon D.M.R."/>
            <person name="Bonatelli M.L."/>
            <person name="Correr F.H."/>
            <person name="Franceschini L.M."/>
            <person name="Leite T.F."/>
            <person name="Margarido G.R.A."/>
            <person name="Almeida C.A."/>
            <person name="Ferrarezi J.A."/>
            <person name="Labate C.A."/>
        </authorList>
    </citation>
    <scope>NUCLEOTIDE SEQUENCE</scope>
    <source>
        <strain evidence="2">MF-1</strain>
    </source>
</reference>
<evidence type="ECO:0000256" key="1">
    <source>
        <dbReference type="SAM" id="MobiDB-lite"/>
    </source>
</evidence>
<evidence type="ECO:0000313" key="3">
    <source>
        <dbReference type="Proteomes" id="UP000765509"/>
    </source>
</evidence>
<feature type="compositionally biased region" description="Basic and acidic residues" evidence="1">
    <location>
        <begin position="1"/>
        <end position="15"/>
    </location>
</feature>
<name>A0A9Q3JME5_9BASI</name>